<dbReference type="EMBL" id="QPIZ01000006">
    <property type="protein sequence ID" value="RCW37407.1"/>
    <property type="molecule type" value="Genomic_DNA"/>
</dbReference>
<comment type="caution">
    <text evidence="1">The sequence shown here is derived from an EMBL/GenBank/DDBJ whole genome shotgun (WGS) entry which is preliminary data.</text>
</comment>
<proteinExistence type="predicted"/>
<protein>
    <submittedName>
        <fullName evidence="1">Uncharacterized protein DUF4837</fullName>
    </submittedName>
</protein>
<reference evidence="1 2" key="1">
    <citation type="submission" date="2018-07" db="EMBL/GenBank/DDBJ databases">
        <title>Freshwater and sediment microbial communities from various areas in North America, analyzing microbe dynamics in response to fracking.</title>
        <authorList>
            <person name="Lamendella R."/>
        </authorList>
    </citation>
    <scope>NUCLEOTIDE SEQUENCE [LARGE SCALE GENOMIC DNA]</scope>
    <source>
        <strain evidence="1 2">160A</strain>
    </source>
</reference>
<gene>
    <name evidence="1" type="ORF">DFO77_106100</name>
</gene>
<evidence type="ECO:0000313" key="1">
    <source>
        <dbReference type="EMBL" id="RCW37407.1"/>
    </source>
</evidence>
<dbReference type="PROSITE" id="PS51257">
    <property type="entry name" value="PROKAR_LIPOPROTEIN"/>
    <property type="match status" value="1"/>
</dbReference>
<dbReference type="Pfam" id="PF16125">
    <property type="entry name" value="DUF4837"/>
    <property type="match status" value="1"/>
</dbReference>
<dbReference type="Proteomes" id="UP000252733">
    <property type="component" value="Unassembled WGS sequence"/>
</dbReference>
<accession>A0A368V883</accession>
<keyword evidence="2" id="KW-1185">Reference proteome</keyword>
<dbReference type="InterPro" id="IPR032286">
    <property type="entry name" value="DUF4837"/>
</dbReference>
<dbReference type="RefSeq" id="WP_114436693.1">
    <property type="nucleotide sequence ID" value="NZ_QPIZ01000006.1"/>
</dbReference>
<sequence>MRPSKYIKSVFPLSVFFLILLFTSGCKDEGGAYKPNITGSAGEMLVVMNDAVKDSAGGKTLEAVLRQAVVALPQAEPLFDVSIIPHRAFGERLRNFRNIIIVDVKKDLEPDVKFYKDRWAKQHAMAHITAKDVWQLDSLVEAEEILLTGFFVRAERDRSLNYYQKYSHRDLMEEFKEKWEAYMLIPSSFNENKPGKDFMWMSQETPLISQGVFVYSFDYTDFDSFSEANLLNKRDSVLKINVPGSVEGSYMSTESRLPVTYKRFERNDHQIVEMRGLWRVEGDLMGGPFVSLAHIDPENARIVVTEGYVYAPEKPEKRNLIWQLEAMLYSFRFLNDDQSEEETAE</sequence>
<organism evidence="1 2">
    <name type="scientific">Marinilabilia salmonicolor</name>
    <dbReference type="NCBI Taxonomy" id="989"/>
    <lineage>
        <taxon>Bacteria</taxon>
        <taxon>Pseudomonadati</taxon>
        <taxon>Bacteroidota</taxon>
        <taxon>Bacteroidia</taxon>
        <taxon>Marinilabiliales</taxon>
        <taxon>Marinilabiliaceae</taxon>
        <taxon>Marinilabilia</taxon>
    </lineage>
</organism>
<evidence type="ECO:0000313" key="2">
    <source>
        <dbReference type="Proteomes" id="UP000252733"/>
    </source>
</evidence>
<name>A0A368V883_9BACT</name>
<dbReference type="AlphaFoldDB" id="A0A368V883"/>